<dbReference type="InterPro" id="IPR012337">
    <property type="entry name" value="RNaseH-like_sf"/>
</dbReference>
<sequence>MYVADPYSSLQCGSNENANGLLSEFFPKGTDFALITDEALDTALDLINHRPPKYLSGRTAYESFSEKLSHLA</sequence>
<evidence type="ECO:0000313" key="1">
    <source>
        <dbReference type="EMBL" id="PYE49268.1"/>
    </source>
</evidence>
<evidence type="ECO:0000313" key="2">
    <source>
        <dbReference type="Proteomes" id="UP000247790"/>
    </source>
</evidence>
<dbReference type="EMBL" id="QJSW01000006">
    <property type="protein sequence ID" value="PYE49268.1"/>
    <property type="molecule type" value="Genomic_DNA"/>
</dbReference>
<comment type="caution">
    <text evidence="1">The sequence shown here is derived from an EMBL/GenBank/DDBJ whole genome shotgun (WGS) entry which is preliminary data.</text>
</comment>
<dbReference type="InterPro" id="IPR051917">
    <property type="entry name" value="Transposase-Integrase"/>
</dbReference>
<protein>
    <recommendedName>
        <fullName evidence="3">Integrase catalytic domain-containing protein</fullName>
    </recommendedName>
</protein>
<organism evidence="1 2">
    <name type="scientific">Paenibacillus barcinonensis</name>
    <dbReference type="NCBI Taxonomy" id="198119"/>
    <lineage>
        <taxon>Bacteria</taxon>
        <taxon>Bacillati</taxon>
        <taxon>Bacillota</taxon>
        <taxon>Bacilli</taxon>
        <taxon>Bacillales</taxon>
        <taxon>Paenibacillaceae</taxon>
        <taxon>Paenibacillus</taxon>
    </lineage>
</organism>
<reference evidence="1 2" key="1">
    <citation type="submission" date="2018-06" db="EMBL/GenBank/DDBJ databases">
        <title>Genomic Encyclopedia of Type Strains, Phase III (KMG-III): the genomes of soil and plant-associated and newly described type strains.</title>
        <authorList>
            <person name="Whitman W."/>
        </authorList>
    </citation>
    <scope>NUCLEOTIDE SEQUENCE [LARGE SCALE GENOMIC DNA]</scope>
    <source>
        <strain evidence="1 2">CECT 7022</strain>
    </source>
</reference>
<gene>
    <name evidence="1" type="ORF">DFQ00_106251</name>
</gene>
<proteinExistence type="predicted"/>
<dbReference type="GO" id="GO:0004803">
    <property type="term" value="F:transposase activity"/>
    <property type="evidence" value="ECO:0007669"/>
    <property type="project" value="TreeGrafter"/>
</dbReference>
<dbReference type="SUPFAM" id="SSF53098">
    <property type="entry name" value="Ribonuclease H-like"/>
    <property type="match status" value="1"/>
</dbReference>
<dbReference type="GO" id="GO:0005829">
    <property type="term" value="C:cytosol"/>
    <property type="evidence" value="ECO:0007669"/>
    <property type="project" value="TreeGrafter"/>
</dbReference>
<dbReference type="PANTHER" id="PTHR10948">
    <property type="entry name" value="TRANSPOSASE"/>
    <property type="match status" value="1"/>
</dbReference>
<accession>A0A2V4VW30</accession>
<dbReference type="PANTHER" id="PTHR10948:SF23">
    <property type="entry name" value="TRANSPOSASE INSI FOR INSERTION SEQUENCE ELEMENT IS30A-RELATED"/>
    <property type="match status" value="1"/>
</dbReference>
<dbReference type="Proteomes" id="UP000247790">
    <property type="component" value="Unassembled WGS sequence"/>
</dbReference>
<dbReference type="AlphaFoldDB" id="A0A2V4VW30"/>
<dbReference type="GO" id="GO:0032196">
    <property type="term" value="P:transposition"/>
    <property type="evidence" value="ECO:0007669"/>
    <property type="project" value="TreeGrafter"/>
</dbReference>
<evidence type="ECO:0008006" key="3">
    <source>
        <dbReference type="Google" id="ProtNLM"/>
    </source>
</evidence>
<name>A0A2V4VW30_PAEBA</name>